<dbReference type="PANTHER" id="PTHR38457:SF1">
    <property type="entry name" value="REGULATOR ABRB-RELATED"/>
    <property type="match status" value="1"/>
</dbReference>
<evidence type="ECO:0000313" key="2">
    <source>
        <dbReference type="EMBL" id="PKR59461.1"/>
    </source>
</evidence>
<dbReference type="EMBL" id="NXGX01000002">
    <property type="protein sequence ID" value="PKR59461.1"/>
    <property type="molecule type" value="Genomic_DNA"/>
</dbReference>
<name>A0A2N3L9E6_9PROT</name>
<dbReference type="GO" id="GO:0016020">
    <property type="term" value="C:membrane"/>
    <property type="evidence" value="ECO:0007669"/>
    <property type="project" value="InterPro"/>
</dbReference>
<accession>A0A2N3L9E6</accession>
<organism evidence="2 3">
    <name type="scientific">Thalassospira lohafexi</name>
    <dbReference type="NCBI Taxonomy" id="744227"/>
    <lineage>
        <taxon>Bacteria</taxon>
        <taxon>Pseudomonadati</taxon>
        <taxon>Pseudomonadota</taxon>
        <taxon>Alphaproteobacteria</taxon>
        <taxon>Rhodospirillales</taxon>
        <taxon>Thalassospiraceae</taxon>
        <taxon>Thalassospira</taxon>
    </lineage>
</organism>
<keyword evidence="2" id="KW-0503">Monooxygenase</keyword>
<dbReference type="PANTHER" id="PTHR38457">
    <property type="entry name" value="REGULATOR ABRB-RELATED"/>
    <property type="match status" value="1"/>
</dbReference>
<dbReference type="GO" id="GO:0004497">
    <property type="term" value="F:monooxygenase activity"/>
    <property type="evidence" value="ECO:0007669"/>
    <property type="project" value="UniProtKB-KW"/>
</dbReference>
<feature type="transmembrane region" description="Helical" evidence="1">
    <location>
        <begin position="78"/>
        <end position="97"/>
    </location>
</feature>
<keyword evidence="1" id="KW-0812">Transmembrane</keyword>
<sequence>MSGSPEDPATSCWINRISGVMTPRFFKRLSIALGIGLVGGLIAHSLDMPLAWMMGPMLATFVASLMRVQMGIPMEFRSVILGVIGIFLGASFTPETLDQAARWPISMIAVLIYVPVVTVLVTWFYTKIARLDPATALFSATPGGLTPMVVLGAAAGGNEQEIALTQGLRVLLLVMSAPLIVLMITGVVASGHGDGDAVYMTLSEGLLTGGAALLTVLLFRKLRVPAAYMTGAMLASMVLHVTGIVEGNLPDWLLAGSLLILGSAIGSRFAGVKLSFLARLAGYSIFATLVILAFTGGVAWMVSQWLDLDFIAVLLAFAPGGVAEMSLIALALNVEPSFVAFHHIVRIFEIVLLAPIMAKWFQRHMQRKNAQNNTPAR</sequence>
<protein>
    <submittedName>
        <fullName evidence="2">Ammonia monooxygenase</fullName>
    </submittedName>
</protein>
<evidence type="ECO:0000313" key="3">
    <source>
        <dbReference type="Proteomes" id="UP000233332"/>
    </source>
</evidence>
<dbReference type="NCBIfam" id="TIGR03082">
    <property type="entry name" value="Gneg_AbrB_dup"/>
    <property type="match status" value="2"/>
</dbReference>
<feature type="transmembrane region" description="Helical" evidence="1">
    <location>
        <begin position="103"/>
        <end position="125"/>
    </location>
</feature>
<keyword evidence="2" id="KW-0560">Oxidoreductase</keyword>
<dbReference type="PIRSF" id="PIRSF038991">
    <property type="entry name" value="Protein_AbrB"/>
    <property type="match status" value="1"/>
</dbReference>
<evidence type="ECO:0000256" key="1">
    <source>
        <dbReference type="SAM" id="Phobius"/>
    </source>
</evidence>
<keyword evidence="1" id="KW-0472">Membrane</keyword>
<dbReference type="InterPro" id="IPR017516">
    <property type="entry name" value="AbrB_dup"/>
</dbReference>
<feature type="transmembrane region" description="Helical" evidence="1">
    <location>
        <begin position="25"/>
        <end position="43"/>
    </location>
</feature>
<dbReference type="AlphaFoldDB" id="A0A2N3L9E6"/>
<comment type="caution">
    <text evidence="2">The sequence shown here is derived from an EMBL/GenBank/DDBJ whole genome shotgun (WGS) entry which is preliminary data.</text>
</comment>
<dbReference type="GO" id="GO:0010468">
    <property type="term" value="P:regulation of gene expression"/>
    <property type="evidence" value="ECO:0007669"/>
    <property type="project" value="InterPro"/>
</dbReference>
<feature type="transmembrane region" description="Helical" evidence="1">
    <location>
        <begin position="168"/>
        <end position="190"/>
    </location>
</feature>
<keyword evidence="3" id="KW-1185">Reference proteome</keyword>
<proteinExistence type="predicted"/>
<feature type="transmembrane region" description="Helical" evidence="1">
    <location>
        <begin position="283"/>
        <end position="303"/>
    </location>
</feature>
<keyword evidence="1" id="KW-1133">Transmembrane helix</keyword>
<feature type="transmembrane region" description="Helical" evidence="1">
    <location>
        <begin position="137"/>
        <end position="156"/>
    </location>
</feature>
<reference evidence="2 3" key="1">
    <citation type="submission" date="2017-09" db="EMBL/GenBank/DDBJ databases">
        <title>Biodiversity and function of Thalassospira species in the particle-attached aromatic-hydrocarbon-degrading consortia from the surface seawater of the China South Sea.</title>
        <authorList>
            <person name="Dong C."/>
            <person name="Lai Q."/>
            <person name="Shao Z."/>
        </authorList>
    </citation>
    <scope>NUCLEOTIDE SEQUENCE [LARGE SCALE GENOMIC DNA]</scope>
    <source>
        <strain evidence="2 3">139Z-12</strain>
    </source>
</reference>
<feature type="transmembrane region" description="Helical" evidence="1">
    <location>
        <begin position="310"/>
        <end position="332"/>
    </location>
</feature>
<feature type="transmembrane region" description="Helical" evidence="1">
    <location>
        <begin position="197"/>
        <end position="219"/>
    </location>
</feature>
<feature type="transmembrane region" description="Helical" evidence="1">
    <location>
        <begin position="225"/>
        <end position="245"/>
    </location>
</feature>
<dbReference type="Proteomes" id="UP000233332">
    <property type="component" value="Unassembled WGS sequence"/>
</dbReference>
<dbReference type="RefSeq" id="WP_101300497.1">
    <property type="nucleotide sequence ID" value="NZ_NXGX01000002.1"/>
</dbReference>
<dbReference type="InterPro" id="IPR007820">
    <property type="entry name" value="AbrB_fam"/>
</dbReference>
<dbReference type="Pfam" id="PF05145">
    <property type="entry name" value="AbrB"/>
    <property type="match status" value="1"/>
</dbReference>
<feature type="transmembrane region" description="Helical" evidence="1">
    <location>
        <begin position="338"/>
        <end position="358"/>
    </location>
</feature>
<gene>
    <name evidence="2" type="ORF">COO92_05350</name>
</gene>